<dbReference type="PROSITE" id="PS00211">
    <property type="entry name" value="ABC_TRANSPORTER_1"/>
    <property type="match status" value="1"/>
</dbReference>
<feature type="transmembrane region" description="Helical" evidence="10">
    <location>
        <begin position="800"/>
        <end position="820"/>
    </location>
</feature>
<dbReference type="SUPFAM" id="SSF52540">
    <property type="entry name" value="P-loop containing nucleoside triphosphate hydrolases"/>
    <property type="match status" value="1"/>
</dbReference>
<keyword evidence="6 12" id="KW-0067">ATP-binding</keyword>
<keyword evidence="7 10" id="KW-1133">Transmembrane helix</keyword>
<keyword evidence="8 10" id="KW-0472">Membrane</keyword>
<accession>A0A9Q1H6U9</accession>
<keyword evidence="4 10" id="KW-0812">Transmembrane</keyword>
<feature type="compositionally biased region" description="Polar residues" evidence="9">
    <location>
        <begin position="124"/>
        <end position="136"/>
    </location>
</feature>
<keyword evidence="3" id="KW-0813">Transport</keyword>
<feature type="region of interest" description="Disordered" evidence="9">
    <location>
        <begin position="22"/>
        <end position="145"/>
    </location>
</feature>
<feature type="compositionally biased region" description="Polar residues" evidence="9">
    <location>
        <begin position="40"/>
        <end position="49"/>
    </location>
</feature>
<comment type="caution">
    <text evidence="12">The sequence shown here is derived from an EMBL/GenBank/DDBJ whole genome shotgun (WGS) entry which is preliminary data.</text>
</comment>
<evidence type="ECO:0000256" key="9">
    <source>
        <dbReference type="SAM" id="MobiDB-lite"/>
    </source>
</evidence>
<feature type="transmembrane region" description="Helical" evidence="10">
    <location>
        <begin position="691"/>
        <end position="712"/>
    </location>
</feature>
<evidence type="ECO:0000313" key="13">
    <source>
        <dbReference type="Proteomes" id="UP001152320"/>
    </source>
</evidence>
<feature type="domain" description="ABC transporter" evidence="11">
    <location>
        <begin position="286"/>
        <end position="529"/>
    </location>
</feature>
<dbReference type="InterPro" id="IPR013525">
    <property type="entry name" value="ABC2_TM"/>
</dbReference>
<evidence type="ECO:0000256" key="1">
    <source>
        <dbReference type="ARBA" id="ARBA00004141"/>
    </source>
</evidence>
<keyword evidence="13" id="KW-1185">Reference proteome</keyword>
<feature type="compositionally biased region" description="Polar residues" evidence="9">
    <location>
        <begin position="59"/>
        <end position="72"/>
    </location>
</feature>
<organism evidence="12 13">
    <name type="scientific">Holothuria leucospilota</name>
    <name type="common">Black long sea cucumber</name>
    <name type="synonym">Mertensiothuria leucospilota</name>
    <dbReference type="NCBI Taxonomy" id="206669"/>
    <lineage>
        <taxon>Eukaryota</taxon>
        <taxon>Metazoa</taxon>
        <taxon>Echinodermata</taxon>
        <taxon>Eleutherozoa</taxon>
        <taxon>Echinozoa</taxon>
        <taxon>Holothuroidea</taxon>
        <taxon>Aspidochirotacea</taxon>
        <taxon>Aspidochirotida</taxon>
        <taxon>Holothuriidae</taxon>
        <taxon>Holothuria</taxon>
    </lineage>
</organism>
<feature type="compositionally biased region" description="Basic and acidic residues" evidence="9">
    <location>
        <begin position="100"/>
        <end position="116"/>
    </location>
</feature>
<evidence type="ECO:0000256" key="2">
    <source>
        <dbReference type="ARBA" id="ARBA00005814"/>
    </source>
</evidence>
<dbReference type="AlphaFoldDB" id="A0A9Q1H6U9"/>
<dbReference type="InterPro" id="IPR027417">
    <property type="entry name" value="P-loop_NTPase"/>
</dbReference>
<feature type="transmembrane region" description="Helical" evidence="10">
    <location>
        <begin position="884"/>
        <end position="906"/>
    </location>
</feature>
<name>A0A9Q1H6U9_HOLLE</name>
<dbReference type="Proteomes" id="UP001152320">
    <property type="component" value="Chromosome 10"/>
</dbReference>
<evidence type="ECO:0000256" key="6">
    <source>
        <dbReference type="ARBA" id="ARBA00022840"/>
    </source>
</evidence>
<evidence type="ECO:0000256" key="5">
    <source>
        <dbReference type="ARBA" id="ARBA00022741"/>
    </source>
</evidence>
<dbReference type="PANTHER" id="PTHR48041">
    <property type="entry name" value="ABC TRANSPORTER G FAMILY MEMBER 28"/>
    <property type="match status" value="1"/>
</dbReference>
<dbReference type="SMART" id="SM00382">
    <property type="entry name" value="AAA"/>
    <property type="match status" value="1"/>
</dbReference>
<dbReference type="InterPro" id="IPR003593">
    <property type="entry name" value="AAA+_ATPase"/>
</dbReference>
<dbReference type="CDD" id="cd03213">
    <property type="entry name" value="ABCG_EPDR"/>
    <property type="match status" value="1"/>
</dbReference>
<dbReference type="InterPro" id="IPR017871">
    <property type="entry name" value="ABC_transporter-like_CS"/>
</dbReference>
<sequence>MADGDDVSLDALLGVDCSVSTGTLELPESKNGANDAFSEVSKSSDNLDSLTEETHLLHGSSQETIPATSLLSEGNDVENENDGSNDVEDPSGQDQEGGEDVWRKMSQEEKEAEKQKKNAACQQSKQGPNCSDTTQPGARPKRTAKVDQQVTIGGCEVKFLDACQPVHKSGVCDSTGATLTDQTAPIANEEHDEVGVLNGGPYQSAGHAGCHKSNKDEHQVTIGESRVTIVESKTPYVDIPSDFDQMSHSSSVAGSLSKGIVPSSVFIGMEECRKLPNLPKRPPLLLEFQNLSYSVREGSFWKKNRGMKTILKDLSGKFLPGELIAIMGPSGAGKSSLMNVLAGYKTGSMKGKLLVNGQDRDLGLFRKLSCYIMQDSHLLPQLTVMEAMMISANLKLPRTTNYKEKKLLVEEILSLLGLSDCSQTQTYNISGGQSKRLAIAQELVSNPPMLFFDEPTSGLDSSSSFQCLSLLKSLARGGRTVICTIHQPSARLFEMFDKLYILGDGECIYQGSVAGLVPYLKSMNYICPPYHNPADFVIELACGEYGDVLPQLTKSYREGKCEEYSRLQSDFNSLSSSHSLSIALGDFPATSSNGHSPSATFRNGASMAVTVYSDGSGKSQTVVKNENWVHDTRFAANLLVQFWILFKRAFIVFFRDQTLTHIRFSAPIFIGILIGLLYLKIGDDASKAFNNAGFLFLCLMFLMFAAMMPTVLSFPLEMNVLVREHINYWYSLKAYYLAKTMSDFPFQVAIPVVYCTIAYWMTGQPPEANRFLIFIGISIITAMISQSVGLLIGAATSMEVAVFLGPITSLPLLLFSGFFVTLPTMPWYLRWISYVSFVRYSFEGVMVTIYGLERGQLNCPEGEVCIFQTGQDVLDNLDMDKDRLGIDIAILAGFFIITRVVCYFLLRWKVKSHI</sequence>
<comment type="subcellular location">
    <subcellularLocation>
        <location evidence="1">Membrane</location>
        <topology evidence="1">Multi-pass membrane protein</topology>
    </subcellularLocation>
</comment>
<dbReference type="GO" id="GO:0140359">
    <property type="term" value="F:ABC-type transporter activity"/>
    <property type="evidence" value="ECO:0007669"/>
    <property type="project" value="InterPro"/>
</dbReference>
<dbReference type="InterPro" id="IPR003439">
    <property type="entry name" value="ABC_transporter-like_ATP-bd"/>
</dbReference>
<evidence type="ECO:0000256" key="8">
    <source>
        <dbReference type="ARBA" id="ARBA00023136"/>
    </source>
</evidence>
<evidence type="ECO:0000256" key="10">
    <source>
        <dbReference type="SAM" id="Phobius"/>
    </source>
</evidence>
<dbReference type="Pfam" id="PF00005">
    <property type="entry name" value="ABC_tran"/>
    <property type="match status" value="1"/>
</dbReference>
<dbReference type="PANTHER" id="PTHR48041:SF78">
    <property type="entry name" value="ABC TRANSPORTER EXPRESSED IN TRACHEA, ISOFORM A"/>
    <property type="match status" value="1"/>
</dbReference>
<evidence type="ECO:0000256" key="3">
    <source>
        <dbReference type="ARBA" id="ARBA00022448"/>
    </source>
</evidence>
<protein>
    <submittedName>
        <fullName evidence="12">ATP-binding cassette sub-family G member 4</fullName>
    </submittedName>
</protein>
<feature type="compositionally biased region" description="Acidic residues" evidence="9">
    <location>
        <begin position="75"/>
        <end position="99"/>
    </location>
</feature>
<evidence type="ECO:0000256" key="7">
    <source>
        <dbReference type="ARBA" id="ARBA00022989"/>
    </source>
</evidence>
<reference evidence="12" key="1">
    <citation type="submission" date="2021-10" db="EMBL/GenBank/DDBJ databases">
        <title>Tropical sea cucumber genome reveals ecological adaptation and Cuvierian tubules defense mechanism.</title>
        <authorList>
            <person name="Chen T."/>
        </authorList>
    </citation>
    <scope>NUCLEOTIDE SEQUENCE</scope>
    <source>
        <strain evidence="12">Nanhai2018</strain>
        <tissue evidence="12">Muscle</tissue>
    </source>
</reference>
<dbReference type="PROSITE" id="PS50893">
    <property type="entry name" value="ABC_TRANSPORTER_2"/>
    <property type="match status" value="1"/>
</dbReference>
<dbReference type="GO" id="GO:0016887">
    <property type="term" value="F:ATP hydrolysis activity"/>
    <property type="evidence" value="ECO:0007669"/>
    <property type="project" value="InterPro"/>
</dbReference>
<dbReference type="Pfam" id="PF01061">
    <property type="entry name" value="ABC2_membrane"/>
    <property type="match status" value="1"/>
</dbReference>
<keyword evidence="5" id="KW-0547">Nucleotide-binding</keyword>
<comment type="similarity">
    <text evidence="2">Belongs to the ABC transporter superfamily. ABCG family. Eye pigment precursor importer (TC 3.A.1.204) subfamily.</text>
</comment>
<dbReference type="FunFam" id="3.40.50.300:FF:000891">
    <property type="entry name" value="ATP-binding cassette sub-family G member"/>
    <property type="match status" value="1"/>
</dbReference>
<proteinExistence type="inferred from homology"/>
<feature type="transmembrane region" description="Helical" evidence="10">
    <location>
        <begin position="660"/>
        <end position="679"/>
    </location>
</feature>
<gene>
    <name evidence="12" type="ORF">HOLleu_21493</name>
</gene>
<feature type="transmembrane region" description="Helical" evidence="10">
    <location>
        <begin position="771"/>
        <end position="794"/>
    </location>
</feature>
<dbReference type="EMBL" id="JAIZAY010000010">
    <property type="protein sequence ID" value="KAJ8034590.1"/>
    <property type="molecule type" value="Genomic_DNA"/>
</dbReference>
<dbReference type="Gene3D" id="3.40.50.300">
    <property type="entry name" value="P-loop containing nucleotide triphosphate hydrolases"/>
    <property type="match status" value="1"/>
</dbReference>
<dbReference type="InterPro" id="IPR050352">
    <property type="entry name" value="ABCG_transporters"/>
</dbReference>
<evidence type="ECO:0000313" key="12">
    <source>
        <dbReference type="EMBL" id="KAJ8034590.1"/>
    </source>
</evidence>
<dbReference type="GO" id="GO:0005886">
    <property type="term" value="C:plasma membrane"/>
    <property type="evidence" value="ECO:0007669"/>
    <property type="project" value="TreeGrafter"/>
</dbReference>
<evidence type="ECO:0000259" key="11">
    <source>
        <dbReference type="PROSITE" id="PS50893"/>
    </source>
</evidence>
<dbReference type="GO" id="GO:0005524">
    <property type="term" value="F:ATP binding"/>
    <property type="evidence" value="ECO:0007669"/>
    <property type="project" value="UniProtKB-KW"/>
</dbReference>
<dbReference type="OrthoDB" id="66620at2759"/>
<evidence type="ECO:0000256" key="4">
    <source>
        <dbReference type="ARBA" id="ARBA00022692"/>
    </source>
</evidence>